<proteinExistence type="inferred from homology"/>
<gene>
    <name evidence="7" type="ORF">ACFTOW_15755</name>
</gene>
<dbReference type="InterPro" id="IPR000524">
    <property type="entry name" value="Tscrpt_reg_HTH_GntR"/>
</dbReference>
<protein>
    <submittedName>
        <fullName evidence="7">PLP-dependent aminotransferase family protein</fullName>
    </submittedName>
</protein>
<feature type="domain" description="HTH gntR-type" evidence="6">
    <location>
        <begin position="27"/>
        <end position="95"/>
    </location>
</feature>
<dbReference type="InterPro" id="IPR015421">
    <property type="entry name" value="PyrdxlP-dep_Trfase_major"/>
</dbReference>
<keyword evidence="8" id="KW-1185">Reference proteome</keyword>
<dbReference type="PANTHER" id="PTHR46577:SF1">
    <property type="entry name" value="HTH-TYPE TRANSCRIPTIONAL REGULATORY PROTEIN GABR"/>
    <property type="match status" value="1"/>
</dbReference>
<dbReference type="SMART" id="SM00345">
    <property type="entry name" value="HTH_GNTR"/>
    <property type="match status" value="1"/>
</dbReference>
<dbReference type="Pfam" id="PF00392">
    <property type="entry name" value="GntR"/>
    <property type="match status" value="1"/>
</dbReference>
<dbReference type="Gene3D" id="1.10.10.10">
    <property type="entry name" value="Winged helix-like DNA-binding domain superfamily/Winged helix DNA-binding domain"/>
    <property type="match status" value="1"/>
</dbReference>
<dbReference type="PANTHER" id="PTHR46577">
    <property type="entry name" value="HTH-TYPE TRANSCRIPTIONAL REGULATORY PROTEIN GABR"/>
    <property type="match status" value="1"/>
</dbReference>
<dbReference type="Pfam" id="PF00155">
    <property type="entry name" value="Aminotran_1_2"/>
    <property type="match status" value="1"/>
</dbReference>
<evidence type="ECO:0000313" key="8">
    <source>
        <dbReference type="Proteomes" id="UP001597186"/>
    </source>
</evidence>
<dbReference type="RefSeq" id="WP_379917409.1">
    <property type="nucleotide sequence ID" value="NZ_JBHUDD010000146.1"/>
</dbReference>
<dbReference type="InterPro" id="IPR036390">
    <property type="entry name" value="WH_DNA-bd_sf"/>
</dbReference>
<keyword evidence="2" id="KW-0663">Pyridoxal phosphate</keyword>
<dbReference type="CDD" id="cd07377">
    <property type="entry name" value="WHTH_GntR"/>
    <property type="match status" value="1"/>
</dbReference>
<keyword evidence="4" id="KW-0238">DNA-binding</keyword>
<keyword evidence="7" id="KW-0808">Transferase</keyword>
<keyword evidence="7" id="KW-0032">Aminotransferase</keyword>
<comment type="similarity">
    <text evidence="1">In the C-terminal section; belongs to the class-I pyridoxal-phosphate-dependent aminotransferase family.</text>
</comment>
<comment type="caution">
    <text evidence="7">The sequence shown here is derived from an EMBL/GenBank/DDBJ whole genome shotgun (WGS) entry which is preliminary data.</text>
</comment>
<dbReference type="SUPFAM" id="SSF53383">
    <property type="entry name" value="PLP-dependent transferases"/>
    <property type="match status" value="1"/>
</dbReference>
<accession>A0ABW4ELP6</accession>
<dbReference type="PRINTS" id="PR00035">
    <property type="entry name" value="HTHGNTR"/>
</dbReference>
<dbReference type="Proteomes" id="UP001597186">
    <property type="component" value="Unassembled WGS sequence"/>
</dbReference>
<dbReference type="InterPro" id="IPR015424">
    <property type="entry name" value="PyrdxlP-dep_Trfase"/>
</dbReference>
<reference evidence="8" key="1">
    <citation type="journal article" date="2019" name="Int. J. Syst. Evol. Microbiol.">
        <title>The Global Catalogue of Microorganisms (GCM) 10K type strain sequencing project: providing services to taxonomists for standard genome sequencing and annotation.</title>
        <authorList>
            <consortium name="The Broad Institute Genomics Platform"/>
            <consortium name="The Broad Institute Genome Sequencing Center for Infectious Disease"/>
            <person name="Wu L."/>
            <person name="Ma J."/>
        </authorList>
    </citation>
    <scope>NUCLEOTIDE SEQUENCE [LARGE SCALE GENOMIC DNA]</scope>
    <source>
        <strain evidence="8">CGMCC 1.12477</strain>
    </source>
</reference>
<evidence type="ECO:0000256" key="3">
    <source>
        <dbReference type="ARBA" id="ARBA00023015"/>
    </source>
</evidence>
<dbReference type="SUPFAM" id="SSF46785">
    <property type="entry name" value="Winged helix' DNA-binding domain"/>
    <property type="match status" value="1"/>
</dbReference>
<evidence type="ECO:0000313" key="7">
    <source>
        <dbReference type="EMBL" id="MFD1510839.1"/>
    </source>
</evidence>
<sequence>MTRSEQFSHTSFQAALVSLSLDRASALPLHQQLTEALRDLVLSGRAPAGARLPSSRQLAQELSVSRVTTLTALEQLVAEGYLETRRGAGTFVAHDLPRAAPAVGAPADLPAPQPPQPYAPLSPAIPDLAGFPHADWARHLERAWRAPEPGLLARPDPLGWPPLRAAIAAHLEGWRGLRCAPAQVIITSGASESFDLIARALFAPGDTVAIEDPAFPPMRHALTRAGLALHPLRVDAEGLPVDALPARMRGAVVTPSRSYPLGTTLPLPRRLALLDHAARAGAWVIEDDYDSEFRYTGQPLPALASLDHAGRVIYVGSFSKTLSPALRLGYMVAPPRALPLLQQAIAAAGPRASLVPQPALAAFMAQGGFATHLRRMRRLYAERQRALIHALAPLADLLQVAPDPAGMHLVCPLTPACPLGDHDIARRAARAGLGLRALSAYFDGPEAPQGLVLGYAGFNADTLRDAAATLAAILRHP</sequence>
<evidence type="ECO:0000259" key="6">
    <source>
        <dbReference type="PROSITE" id="PS50949"/>
    </source>
</evidence>
<dbReference type="GO" id="GO:0008483">
    <property type="term" value="F:transaminase activity"/>
    <property type="evidence" value="ECO:0007669"/>
    <property type="project" value="UniProtKB-KW"/>
</dbReference>
<dbReference type="EMBL" id="JBHUDD010000146">
    <property type="protein sequence ID" value="MFD1510839.1"/>
    <property type="molecule type" value="Genomic_DNA"/>
</dbReference>
<dbReference type="InterPro" id="IPR051446">
    <property type="entry name" value="HTH_trans_reg/aminotransferase"/>
</dbReference>
<dbReference type="CDD" id="cd00609">
    <property type="entry name" value="AAT_like"/>
    <property type="match status" value="1"/>
</dbReference>
<dbReference type="Gene3D" id="3.40.640.10">
    <property type="entry name" value="Type I PLP-dependent aspartate aminotransferase-like (Major domain)"/>
    <property type="match status" value="1"/>
</dbReference>
<dbReference type="PROSITE" id="PS50949">
    <property type="entry name" value="HTH_GNTR"/>
    <property type="match status" value="1"/>
</dbReference>
<evidence type="ECO:0000256" key="2">
    <source>
        <dbReference type="ARBA" id="ARBA00022898"/>
    </source>
</evidence>
<keyword evidence="5" id="KW-0804">Transcription</keyword>
<name>A0ABW4ELP6_9RHOB</name>
<dbReference type="InterPro" id="IPR004839">
    <property type="entry name" value="Aminotransferase_I/II_large"/>
</dbReference>
<keyword evidence="3" id="KW-0805">Transcription regulation</keyword>
<organism evidence="7 8">
    <name type="scientific">Lacimonas salitolerans</name>
    <dbReference type="NCBI Taxonomy" id="1323750"/>
    <lineage>
        <taxon>Bacteria</taxon>
        <taxon>Pseudomonadati</taxon>
        <taxon>Pseudomonadota</taxon>
        <taxon>Alphaproteobacteria</taxon>
        <taxon>Rhodobacterales</taxon>
        <taxon>Paracoccaceae</taxon>
        <taxon>Lacimonas</taxon>
    </lineage>
</organism>
<dbReference type="InterPro" id="IPR036388">
    <property type="entry name" value="WH-like_DNA-bd_sf"/>
</dbReference>
<evidence type="ECO:0000256" key="1">
    <source>
        <dbReference type="ARBA" id="ARBA00005384"/>
    </source>
</evidence>
<evidence type="ECO:0000256" key="5">
    <source>
        <dbReference type="ARBA" id="ARBA00023163"/>
    </source>
</evidence>
<evidence type="ECO:0000256" key="4">
    <source>
        <dbReference type="ARBA" id="ARBA00023125"/>
    </source>
</evidence>